<reference evidence="1" key="1">
    <citation type="submission" date="2021-01" db="EMBL/GenBank/DDBJ databases">
        <title>Chromosome-level genome assembly of a human fungal pathogen reveals clustering of transcriptionally co-regulated genes.</title>
        <authorList>
            <person name="Voorhies M."/>
            <person name="Cohen S."/>
            <person name="Shea T.P."/>
            <person name="Petrus S."/>
            <person name="Munoz J.F."/>
            <person name="Poplawski S."/>
            <person name="Goldman W.E."/>
            <person name="Michael T."/>
            <person name="Cuomo C.A."/>
            <person name="Sil A."/>
            <person name="Beyhan S."/>
        </authorList>
    </citation>
    <scope>NUCLEOTIDE SEQUENCE</scope>
    <source>
        <strain evidence="1">WU24</strain>
    </source>
</reference>
<protein>
    <submittedName>
        <fullName evidence="1">Uncharacterized protein</fullName>
    </submittedName>
</protein>
<evidence type="ECO:0000313" key="2">
    <source>
        <dbReference type="Proteomes" id="UP000663671"/>
    </source>
</evidence>
<name>A0A8A1M538_AJECA</name>
<dbReference type="VEuPathDB" id="FungiDB:I7I51_03283"/>
<organism evidence="1 2">
    <name type="scientific">Ajellomyces capsulatus</name>
    <name type="common">Darling's disease fungus</name>
    <name type="synonym">Histoplasma capsulatum</name>
    <dbReference type="NCBI Taxonomy" id="5037"/>
    <lineage>
        <taxon>Eukaryota</taxon>
        <taxon>Fungi</taxon>
        <taxon>Dikarya</taxon>
        <taxon>Ascomycota</taxon>
        <taxon>Pezizomycotina</taxon>
        <taxon>Eurotiomycetes</taxon>
        <taxon>Eurotiomycetidae</taxon>
        <taxon>Onygenales</taxon>
        <taxon>Ajellomycetaceae</taxon>
        <taxon>Histoplasma</taxon>
    </lineage>
</organism>
<dbReference type="EMBL" id="CP069111">
    <property type="protein sequence ID" value="QSS61111.1"/>
    <property type="molecule type" value="Genomic_DNA"/>
</dbReference>
<dbReference type="Proteomes" id="UP000663671">
    <property type="component" value="Chromosome 5"/>
</dbReference>
<evidence type="ECO:0000313" key="1">
    <source>
        <dbReference type="EMBL" id="QSS61111.1"/>
    </source>
</evidence>
<gene>
    <name evidence="1" type="ORF">I7I51_03283</name>
</gene>
<accession>A0A8A1M538</accession>
<dbReference type="AlphaFoldDB" id="A0A8A1M538"/>
<sequence>MIWRSSREKCTGLSLPYGDAGDWLNEDQCDEKIRLIDRQSKRLKFLALIKTFERILRNFASVRYAAASWGVVLINAEKKVCVVLLMVKVKRSVEFGHQGRVFWCALRFNWTTRGPSQPFEGGWRKQTFERMFPFSLMYGIRIERKTPAHGS</sequence>
<proteinExistence type="predicted"/>